<dbReference type="Gene3D" id="2.30.29.30">
    <property type="entry name" value="Pleckstrin-homology domain (PH domain)/Phosphotyrosine-binding domain (PTB)"/>
    <property type="match status" value="2"/>
</dbReference>
<dbReference type="FunFam" id="2.30.29.30:FF:000286">
    <property type="entry name" value="PH-protein kinase domain containing protein"/>
    <property type="match status" value="1"/>
</dbReference>
<feature type="compositionally biased region" description="Basic residues" evidence="1">
    <location>
        <begin position="480"/>
        <end position="490"/>
    </location>
</feature>
<dbReference type="SUPFAM" id="SSF50729">
    <property type="entry name" value="PH domain-like"/>
    <property type="match status" value="2"/>
</dbReference>
<feature type="domain" description="PH" evidence="2">
    <location>
        <begin position="344"/>
        <end position="444"/>
    </location>
</feature>
<dbReference type="PANTHER" id="PTHR14336">
    <property type="entry name" value="TANDEM PH DOMAIN CONTAINING PROTEIN"/>
    <property type="match status" value="1"/>
</dbReference>
<keyword evidence="4" id="KW-1185">Reference proteome</keyword>
<dbReference type="STRING" id="61395.A0A1Y1WDL2"/>
<feature type="compositionally biased region" description="Acidic residues" evidence="1">
    <location>
        <begin position="317"/>
        <end position="326"/>
    </location>
</feature>
<gene>
    <name evidence="3" type="ORF">DL89DRAFT_266494</name>
</gene>
<dbReference type="SMART" id="SM00233">
    <property type="entry name" value="PH"/>
    <property type="match status" value="2"/>
</dbReference>
<dbReference type="AlphaFoldDB" id="A0A1Y1WDL2"/>
<feature type="region of interest" description="Disordered" evidence="1">
    <location>
        <begin position="464"/>
        <end position="490"/>
    </location>
</feature>
<dbReference type="GeneID" id="63803745"/>
<evidence type="ECO:0000313" key="4">
    <source>
        <dbReference type="Proteomes" id="UP000193922"/>
    </source>
</evidence>
<reference evidence="3 4" key="1">
    <citation type="submission" date="2016-07" db="EMBL/GenBank/DDBJ databases">
        <title>Pervasive Adenine N6-methylation of Active Genes in Fungi.</title>
        <authorList>
            <consortium name="DOE Joint Genome Institute"/>
            <person name="Mondo S.J."/>
            <person name="Dannebaum R.O."/>
            <person name="Kuo R.C."/>
            <person name="Labutti K."/>
            <person name="Haridas S."/>
            <person name="Kuo A."/>
            <person name="Salamov A."/>
            <person name="Ahrendt S.R."/>
            <person name="Lipzen A."/>
            <person name="Sullivan W."/>
            <person name="Andreopoulos W.B."/>
            <person name="Clum A."/>
            <person name="Lindquist E."/>
            <person name="Daum C."/>
            <person name="Ramamoorthy G.K."/>
            <person name="Gryganskyi A."/>
            <person name="Culley D."/>
            <person name="Magnuson J.K."/>
            <person name="James T.Y."/>
            <person name="O'Malley M.A."/>
            <person name="Stajich J.E."/>
            <person name="Spatafora J.W."/>
            <person name="Visel A."/>
            <person name="Grigoriev I.V."/>
        </authorList>
    </citation>
    <scope>NUCLEOTIDE SEQUENCE [LARGE SCALE GENOMIC DNA]</scope>
    <source>
        <strain evidence="3 4">ATCC 12442</strain>
    </source>
</reference>
<feature type="domain" description="PH" evidence="2">
    <location>
        <begin position="79"/>
        <end position="175"/>
    </location>
</feature>
<dbReference type="InterPro" id="IPR001849">
    <property type="entry name" value="PH_domain"/>
</dbReference>
<organism evidence="3 4">
    <name type="scientific">Linderina pennispora</name>
    <dbReference type="NCBI Taxonomy" id="61395"/>
    <lineage>
        <taxon>Eukaryota</taxon>
        <taxon>Fungi</taxon>
        <taxon>Fungi incertae sedis</taxon>
        <taxon>Zoopagomycota</taxon>
        <taxon>Kickxellomycotina</taxon>
        <taxon>Kickxellomycetes</taxon>
        <taxon>Kickxellales</taxon>
        <taxon>Kickxellaceae</taxon>
        <taxon>Linderina</taxon>
    </lineage>
</organism>
<dbReference type="RefSeq" id="XP_040744990.1">
    <property type="nucleotide sequence ID" value="XM_040887097.1"/>
</dbReference>
<dbReference type="InterPro" id="IPR051707">
    <property type="entry name" value="PI-Interact_SigTrans_Reg"/>
</dbReference>
<proteinExistence type="predicted"/>
<evidence type="ECO:0000259" key="2">
    <source>
        <dbReference type="PROSITE" id="PS50003"/>
    </source>
</evidence>
<protein>
    <submittedName>
        <fullName evidence="3">PH-domain-containing protein</fullName>
    </submittedName>
</protein>
<dbReference type="Pfam" id="PF00169">
    <property type="entry name" value="PH"/>
    <property type="match status" value="2"/>
</dbReference>
<dbReference type="OrthoDB" id="2157866at2759"/>
<evidence type="ECO:0000256" key="1">
    <source>
        <dbReference type="SAM" id="MobiDB-lite"/>
    </source>
</evidence>
<dbReference type="PROSITE" id="PS50003">
    <property type="entry name" value="PH_DOMAIN"/>
    <property type="match status" value="2"/>
</dbReference>
<feature type="compositionally biased region" description="Low complexity" evidence="1">
    <location>
        <begin position="465"/>
        <end position="479"/>
    </location>
</feature>
<evidence type="ECO:0000313" key="3">
    <source>
        <dbReference type="EMBL" id="ORX71475.1"/>
    </source>
</evidence>
<dbReference type="EMBL" id="MCFD01000004">
    <property type="protein sequence ID" value="ORX71475.1"/>
    <property type="molecule type" value="Genomic_DNA"/>
</dbReference>
<feature type="region of interest" description="Disordered" evidence="1">
    <location>
        <begin position="304"/>
        <end position="329"/>
    </location>
</feature>
<sequence>MPLPVKDSAAQAISNGEPVLTFAPSTRFSPPPIARRRTASSHDSDEQDTDPDDLVASQTDLAREQLKRDVVGPGLVKEKEVKCGFLAKRTGGAGKTWNKRWCVLRLQSLSIYKNNSEYKLKRIIRVDEIVSVKPIEKRNRPFAFMVTTNDRSFYFDASSSQELDSWLEAVQRAIDIVNGQDGRESDETVRRQFATASRALSPQATTAQATAGDFFSLPAAGNQRRSSGMARAVHTIFEGSADDRNIYSEPSTSPDLIPVAAVKSTSMPSDAHQGLCIDTNPHVLKQQGTGQLAAEETDAVTAFPPGINPESEAAPVLDDEEEDDEPNFNTDHRREIEDKLADDQVILSGYLLKQDKLKQWRKRWFVLRRNTLSYYHSSKEYELKQIMRREDVHSVREPDPCTAKAKSLHRGYFKIVTTKRSYWIAHDNNAMAGAWFKALEQWKAGTIDMSSQAVKLAKKLASLDPAEGAPGHPHGPSGARQRRRSSAANF</sequence>
<accession>A0A1Y1WDL2</accession>
<comment type="caution">
    <text evidence="3">The sequence shown here is derived from an EMBL/GenBank/DDBJ whole genome shotgun (WGS) entry which is preliminary data.</text>
</comment>
<name>A0A1Y1WDL2_9FUNG</name>
<feature type="region of interest" description="Disordered" evidence="1">
    <location>
        <begin position="1"/>
        <end position="53"/>
    </location>
</feature>
<dbReference type="Proteomes" id="UP000193922">
    <property type="component" value="Unassembled WGS sequence"/>
</dbReference>
<dbReference type="InterPro" id="IPR011993">
    <property type="entry name" value="PH-like_dom_sf"/>
</dbReference>